<comment type="caution">
    <text evidence="6">The sequence shown here is derived from an EMBL/GenBank/DDBJ whole genome shotgun (WGS) entry which is preliminary data.</text>
</comment>
<dbReference type="InterPro" id="IPR027417">
    <property type="entry name" value="P-loop_NTPase"/>
</dbReference>
<dbReference type="InterPro" id="IPR014016">
    <property type="entry name" value="UvrD-like_ATP-bd"/>
</dbReference>
<evidence type="ECO:0000313" key="6">
    <source>
        <dbReference type="EMBL" id="MBI6875517.1"/>
    </source>
</evidence>
<dbReference type="Gene3D" id="3.40.50.300">
    <property type="entry name" value="P-loop containing nucleotide triphosphate hydrolases"/>
    <property type="match status" value="1"/>
</dbReference>
<dbReference type="InterPro" id="IPR000212">
    <property type="entry name" value="DNA_helicase_UvrD/REP"/>
</dbReference>
<evidence type="ECO:0000256" key="2">
    <source>
        <dbReference type="ARBA" id="ARBA00022801"/>
    </source>
</evidence>
<reference evidence="6" key="1">
    <citation type="submission" date="2020-12" db="EMBL/GenBank/DDBJ databases">
        <title>Clostridium thailandense sp. nov., a novel acetogenic bacterium isolated from peat land soil in Thailand.</title>
        <authorList>
            <person name="Chaikitkaew S."/>
            <person name="Birkeland N.K."/>
        </authorList>
    </citation>
    <scope>NUCLEOTIDE SEQUENCE</scope>
    <source>
        <strain evidence="6">DSM 17425</strain>
    </source>
</reference>
<dbReference type="GO" id="GO:0003678">
    <property type="term" value="F:DNA helicase activity"/>
    <property type="evidence" value="ECO:0007669"/>
    <property type="project" value="InterPro"/>
</dbReference>
<dbReference type="RefSeq" id="WP_211144857.1">
    <property type="nucleotide sequence ID" value="NZ_JAEEGB010000045.1"/>
</dbReference>
<evidence type="ECO:0000313" key="7">
    <source>
        <dbReference type="Proteomes" id="UP000622687"/>
    </source>
</evidence>
<accession>A0A934M5Q5</accession>
<organism evidence="6 7">
    <name type="scientific">Clostridium aciditolerans</name>
    <dbReference type="NCBI Taxonomy" id="339861"/>
    <lineage>
        <taxon>Bacteria</taxon>
        <taxon>Bacillati</taxon>
        <taxon>Bacillota</taxon>
        <taxon>Clostridia</taxon>
        <taxon>Eubacteriales</taxon>
        <taxon>Clostridiaceae</taxon>
        <taxon>Clostridium</taxon>
    </lineage>
</organism>
<dbReference type="SUPFAM" id="SSF52540">
    <property type="entry name" value="P-loop containing nucleoside triphosphate hydrolases"/>
    <property type="match status" value="1"/>
</dbReference>
<dbReference type="EMBL" id="JAEEGB010000045">
    <property type="protein sequence ID" value="MBI6875517.1"/>
    <property type="molecule type" value="Genomic_DNA"/>
</dbReference>
<name>A0A934M5Q5_9CLOT</name>
<keyword evidence="1" id="KW-0547">Nucleotide-binding</keyword>
<keyword evidence="4" id="KW-0067">ATP-binding</keyword>
<gene>
    <name evidence="6" type="ORF">I6U51_22865</name>
</gene>
<keyword evidence="3" id="KW-0347">Helicase</keyword>
<evidence type="ECO:0000256" key="4">
    <source>
        <dbReference type="ARBA" id="ARBA00022840"/>
    </source>
</evidence>
<dbReference type="GO" id="GO:0016787">
    <property type="term" value="F:hydrolase activity"/>
    <property type="evidence" value="ECO:0007669"/>
    <property type="project" value="UniProtKB-KW"/>
</dbReference>
<dbReference type="AlphaFoldDB" id="A0A934M5Q5"/>
<dbReference type="Pfam" id="PF00580">
    <property type="entry name" value="UvrD-helicase"/>
    <property type="match status" value="1"/>
</dbReference>
<evidence type="ECO:0000256" key="3">
    <source>
        <dbReference type="ARBA" id="ARBA00022806"/>
    </source>
</evidence>
<dbReference type="Gene3D" id="1.10.10.160">
    <property type="match status" value="1"/>
</dbReference>
<feature type="domain" description="UvrD-like helicase ATP-binding" evidence="5">
    <location>
        <begin position="16"/>
        <end position="257"/>
    </location>
</feature>
<sequence>MRYSEVKRKLFDNLFSEKSIIVSGKSGSGKTTLAIEKYKHMIEEEKINSENILVLVMNRHQAMTWKKELCLKTSGEFKIYTYQNFVSRELSKFWPIIESKCSRIEKKSLKPEFISTDLANYMMELLVNYYRRKGYLVDITSHSSRVASDLVSNINKAAMSLVDFKEIGTRLYNSLQIKESISRENYEHMDSIIDYYINSFLKHGVLDYGIGIYLYNNYLINNHTYTEKLNNIKYILVDDFNEISPAQLSLVNKLMCTVEKGYMFYNQDGGFCTYYGADKQYLMSNIEFSYQQLEVEESFMCGNYFMELSKEISIDNLGSISAQNKQIPVYFDISSQLRSEMLEKVSNKIKELVRMGKRPEDIVIISPSNDVVLNSEIEYRLKDFGIGVINTSKKSRLIDNPYVHSLIVIACLCNKYTGINLTRDDYKRFFSTVLNIDMVKASIVSKSIINCGELQQLPLGVTERIGVDVEGRYNNLKECIQKYKRYIAEKSMSLGELFRRSFLELLITLPNAKDNIQICKNLSETAEKFIEMLTQFNTKDNPEEKLIIFVKSEAADFYSLRELEELFLNNKGIVITNPYNFLTCNLKSKIQIWADVSSDMWAPRNIKELTNTYVLRSTWNANEVYSSDIEENNRLSNLVSIMKCLMRKCNEEIYFYGSEYSLSGYEQQGYFSDIILNIFGEGGASGAV</sequence>
<keyword evidence="2" id="KW-0378">Hydrolase</keyword>
<evidence type="ECO:0000259" key="5">
    <source>
        <dbReference type="Pfam" id="PF00580"/>
    </source>
</evidence>
<dbReference type="PANTHER" id="PTHR11070">
    <property type="entry name" value="UVRD / RECB / PCRA DNA HELICASE FAMILY MEMBER"/>
    <property type="match status" value="1"/>
</dbReference>
<dbReference type="GO" id="GO:0005524">
    <property type="term" value="F:ATP binding"/>
    <property type="evidence" value="ECO:0007669"/>
    <property type="project" value="UniProtKB-KW"/>
</dbReference>
<dbReference type="InterPro" id="IPR013986">
    <property type="entry name" value="DExx_box_DNA_helicase_dom_sf"/>
</dbReference>
<proteinExistence type="predicted"/>
<dbReference type="GO" id="GO:0003677">
    <property type="term" value="F:DNA binding"/>
    <property type="evidence" value="ECO:0007669"/>
    <property type="project" value="InterPro"/>
</dbReference>
<evidence type="ECO:0000256" key="1">
    <source>
        <dbReference type="ARBA" id="ARBA00022741"/>
    </source>
</evidence>
<keyword evidence="7" id="KW-1185">Reference proteome</keyword>
<protein>
    <submittedName>
        <fullName evidence="6">AAA family ATPase</fullName>
    </submittedName>
</protein>
<dbReference type="Proteomes" id="UP000622687">
    <property type="component" value="Unassembled WGS sequence"/>
</dbReference>